<feature type="transmembrane region" description="Helical" evidence="2">
    <location>
        <begin position="77"/>
        <end position="97"/>
    </location>
</feature>
<gene>
    <name evidence="3" type="ORF">SEMRO_1195_G251390.1</name>
</gene>
<dbReference type="Gene3D" id="3.80.10.10">
    <property type="entry name" value="Ribonuclease Inhibitor"/>
    <property type="match status" value="1"/>
</dbReference>
<feature type="compositionally biased region" description="Low complexity" evidence="1">
    <location>
        <begin position="154"/>
        <end position="175"/>
    </location>
</feature>
<keyword evidence="3" id="KW-0808">Transferase</keyword>
<name>A0A9N8ELG2_9STRA</name>
<keyword evidence="4" id="KW-1185">Reference proteome</keyword>
<dbReference type="SUPFAM" id="SSF52058">
    <property type="entry name" value="L domain-like"/>
    <property type="match status" value="1"/>
</dbReference>
<dbReference type="OrthoDB" id="46376at2759"/>
<dbReference type="GO" id="GO:0016301">
    <property type="term" value="F:kinase activity"/>
    <property type="evidence" value="ECO:0007669"/>
    <property type="project" value="UniProtKB-KW"/>
</dbReference>
<evidence type="ECO:0000256" key="1">
    <source>
        <dbReference type="SAM" id="MobiDB-lite"/>
    </source>
</evidence>
<dbReference type="Proteomes" id="UP001153069">
    <property type="component" value="Unassembled WGS sequence"/>
</dbReference>
<dbReference type="InterPro" id="IPR001611">
    <property type="entry name" value="Leu-rich_rpt"/>
</dbReference>
<feature type="compositionally biased region" description="Polar residues" evidence="1">
    <location>
        <begin position="130"/>
        <end position="143"/>
    </location>
</feature>
<dbReference type="PANTHER" id="PTHR48007">
    <property type="entry name" value="LEUCINE-RICH REPEAT RECEPTOR-LIKE PROTEIN KINASE PXC1"/>
    <property type="match status" value="1"/>
</dbReference>
<accession>A0A9N8ELG2</accession>
<evidence type="ECO:0000313" key="3">
    <source>
        <dbReference type="EMBL" id="CAB9521446.1"/>
    </source>
</evidence>
<dbReference type="InterPro" id="IPR046959">
    <property type="entry name" value="PRK1-6/SRF4-like"/>
</dbReference>
<dbReference type="InterPro" id="IPR032675">
    <property type="entry name" value="LRR_dom_sf"/>
</dbReference>
<organism evidence="3 4">
    <name type="scientific">Seminavis robusta</name>
    <dbReference type="NCBI Taxonomy" id="568900"/>
    <lineage>
        <taxon>Eukaryota</taxon>
        <taxon>Sar</taxon>
        <taxon>Stramenopiles</taxon>
        <taxon>Ochrophyta</taxon>
        <taxon>Bacillariophyta</taxon>
        <taxon>Bacillariophyceae</taxon>
        <taxon>Bacillariophycidae</taxon>
        <taxon>Naviculales</taxon>
        <taxon>Naviculaceae</taxon>
        <taxon>Seminavis</taxon>
    </lineage>
</organism>
<dbReference type="Pfam" id="PF00560">
    <property type="entry name" value="LRR_1"/>
    <property type="match status" value="2"/>
</dbReference>
<keyword evidence="3" id="KW-0675">Receptor</keyword>
<dbReference type="EMBL" id="CAICTM010001193">
    <property type="protein sequence ID" value="CAB9521446.1"/>
    <property type="molecule type" value="Genomic_DNA"/>
</dbReference>
<feature type="compositionally biased region" description="Basic and acidic residues" evidence="1">
    <location>
        <begin position="1"/>
        <end position="39"/>
    </location>
</feature>
<evidence type="ECO:0000313" key="4">
    <source>
        <dbReference type="Proteomes" id="UP001153069"/>
    </source>
</evidence>
<feature type="region of interest" description="Disordered" evidence="1">
    <location>
        <begin position="1"/>
        <end position="65"/>
    </location>
</feature>
<feature type="region of interest" description="Disordered" evidence="1">
    <location>
        <begin position="332"/>
        <end position="357"/>
    </location>
</feature>
<dbReference type="PANTHER" id="PTHR48007:SF76">
    <property type="entry name" value="OS03G0145102 PROTEIN"/>
    <property type="match status" value="1"/>
</dbReference>
<keyword evidence="3" id="KW-0418">Kinase</keyword>
<comment type="caution">
    <text evidence="3">The sequence shown here is derived from an EMBL/GenBank/DDBJ whole genome shotgun (WGS) entry which is preliminary data.</text>
</comment>
<evidence type="ECO:0000256" key="2">
    <source>
        <dbReference type="SAM" id="Phobius"/>
    </source>
</evidence>
<proteinExistence type="predicted"/>
<sequence length="636" mass="69252">MDSSDKEIQAKGRSQSDEDTCKESPSDDDDVVPRVHNDDTLLSAASEGDDAEAGTGTTQEPTETDARGKVTCLAGYSVMYGAIFVLIATVLILPLVISKEGSENKAPSSTLPLASARPTGGLSLPAPHNEVSSSNAPLTVQASPTPPTNPEGWTKSPTASPTATNTPTTDAPTFSAPTTLAQATVPPIKEGESRLPSSSPSLNPSTRPEPTETPSAPPQPPVPVTVSASAKITPKPTEATPIPSFMPTATPTKKPASSRPSSYPSLEPVDLFSTPLFNYLVVLGTPEELLSDPSTAQGRAFLWLMQPEVEQISVFRVPQRYALVALDFALHDDDDDDDDDQKSDEPNSRVANGEQAAPRRWRTYDKDMCDWEGVTCDSRKEVVAIKWSGQGLRGKLINEISMLQKLQTVDLAQNHITGKIDPFWDLPHLKELFLFENRFSGTVPERPAPEKLDRVYLGKNRLEGGFPLAFTTATGGGPKDLRYLILHHNRFNGTLPERLRLRSLYYLDISDNAFEGSIAGIDWPQMLPALRIMYLENNKFSGELPQDFPQVGGGNVKQLFLQGNNFTGSFPSWGWSDYHLTNMNIAHNNFDEIRDLCGLGVFESGELVELRADCNVCTCDTLCHTCVNKTEEGKPV</sequence>
<feature type="compositionally biased region" description="Acidic residues" evidence="1">
    <location>
        <begin position="332"/>
        <end position="342"/>
    </location>
</feature>
<dbReference type="AlphaFoldDB" id="A0A9N8ELG2"/>
<feature type="region of interest" description="Disordered" evidence="1">
    <location>
        <begin position="101"/>
        <end position="264"/>
    </location>
</feature>
<protein>
    <submittedName>
        <fullName evidence="3">Receptor-like protein kinase</fullName>
    </submittedName>
</protein>
<feature type="compositionally biased region" description="Low complexity" evidence="1">
    <location>
        <begin position="194"/>
        <end position="214"/>
    </location>
</feature>
<reference evidence="3" key="1">
    <citation type="submission" date="2020-06" db="EMBL/GenBank/DDBJ databases">
        <authorList>
            <consortium name="Plant Systems Biology data submission"/>
        </authorList>
    </citation>
    <scope>NUCLEOTIDE SEQUENCE</scope>
    <source>
        <strain evidence="3">D6</strain>
    </source>
</reference>
<keyword evidence="2" id="KW-0812">Transmembrane</keyword>
<keyword evidence="2" id="KW-1133">Transmembrane helix</keyword>
<keyword evidence="2" id="KW-0472">Membrane</keyword>